<evidence type="ECO:0000313" key="3">
    <source>
        <dbReference type="EMBL" id="CAI74503.1"/>
    </source>
</evidence>
<organism evidence="3 4">
    <name type="scientific">Theileria annulata</name>
    <dbReference type="NCBI Taxonomy" id="5874"/>
    <lineage>
        <taxon>Eukaryota</taxon>
        <taxon>Sar</taxon>
        <taxon>Alveolata</taxon>
        <taxon>Apicomplexa</taxon>
        <taxon>Aconoidasida</taxon>
        <taxon>Piroplasmida</taxon>
        <taxon>Theileriidae</taxon>
        <taxon>Theileria</taxon>
    </lineage>
</organism>
<feature type="signal peptide" evidence="2">
    <location>
        <begin position="1"/>
        <end position="19"/>
    </location>
</feature>
<dbReference type="GeneID" id="3861956"/>
<dbReference type="EMBL" id="CR940348">
    <property type="protein sequence ID" value="CAI74503.1"/>
    <property type="molecule type" value="Genomic_DNA"/>
</dbReference>
<dbReference type="Proteomes" id="UP000001950">
    <property type="component" value="Chromosome 2"/>
</dbReference>
<sequence length="2364" mass="262571">MFNFYILLVIISGLWCGTGENILKKKADNVKDKYELVVGSAYKELAKQGAYSSVVTKIEKGEEITNPDDLKVKDVYEAYNNLKTEYDGMLNLIKLAYYEEKLKEAVESQPTSSSRGSPSAGTSPAGGQTSTTKSQNQSASSSSQSRSSQSSSQPASSGSKSTPTTPTSGGTQPSGAGSTPTSQSQSRSSQSSTQSARSGSQSQSVKTASQPTTPSSGAGTSASPSGSTQPPKAGGTSSPTTQTSSTPASQTPTSQSSSQSTGTGTSAGQVSKSPTPESQPESSSSETDQSSSGSGSGTDGTVVTKSIEPTKVTLDIDSSQGTSQFGYSKSDKINTFTVKDEHVFSKVNKGTDAVWDSKGGDCGTKVIFIDENKKYVSILLTNSMFLLFHLESGQWKDITSTRHHIDKLKFFGDSDNPLTKNDYTVTIADYSYRFTFKAGVNCSKIKYADDDLWKNTDDPEYSTITAFDLGLISNNFFVKNKTKFKKLDFNPTQAKGGQSTTPVSEVITATTVPQTSLAKLAEPAPEKVAVTVIAPTNRPRPKKTPKGATGPRTAITLNIADKASNSAVEFKEDYQKNVMVFSSKEKYVFNKIVKIDGSETVIWQAKDQTEHFHTVYVDGLGTFSKTKNMSLHLCNGNFIHLNGSDSGPWSESPAVVDLDVRISNSNIKVDYFQKDNFRIYVAKPGYTIRKVMKSKKCSSDCICSPKVIWEAQSEHALKVVLMGSKKEPKHLSVMLESGELTLLFKSGKGQPWDDVTSSRNKITDLKMYAMAEGKSMELHRGHYSITLFNEFYGYLFHEGVGCVKVTHKGKNIWDLKEEGDFGCLKGVFLDLKSNKFNVMNDDDRYWVCEEVRKVNPVTLDVSSKASTDDFDYTVDHNRKINIYTSKGNAMFNQVIKTSGSNCCGSRCCGSETVIWEASDPQNYASKVFADGVGACSSTKNVSIYLLNGDILHFNEGDNVWQKSGNKIILDVDKTSSTIGYDFVHHGETRTFTTKPGYLFKTVMLSSSWTWLVCGSSCCKSGCLSDHIFWEAQTDDECSTKVTVYGVKTTVTNINIFLKNNEVKHFHKADGKWVSKTSIVLDIEKNKDNDLFEYRSTRNFGHFNPMANLTIEKIVKTYKSNCCASACCGSACCGSIDELVIWTAQPDDHGLKAVLMGSGKDEKFLSILLQSGNFVLLRKCGKGECWEDITQEKSDFSGIKMYSLEEGTSNYHQLTDTDYDPIIFESRYGYEFKEGVKCVKITYNNSILWNHTDDPEFGYLKGLYLDLPKDQFSVTNLKDQTKQLTKAKRTLVSLDIENTQSTNQFSYTDQNGVITYKVKPGCLFVKISKGTKDVWESINNVCGKLVRTMTINGVKYLAILLDNNMFKIFKESDDDWQDITKDSHDVTKLKFIGENDLVLTSSDYNVTIVDLSYTYIFNDGVECRKVKLGDLEVWKHSDDPGFSEIRKFRLGLISNNFYVLNNKNESKKIDYKPTPETTAVITKVSVTKPAVPTKVTLDIEKTQSTSQFEYTDHNGVVTFTSKDSHLFDKVSQGTTLIWESKTDVCGTLVRTKTTKGVKYLVVLLTNNMFTLFHLEDDEWNDITSDRHDVTNLKFLGENDAELSKTDYTVTIVDLSYTFLFNTGVSCKKVKLGDDEVWKDTDDTKFADIKSFSLGLASNSFFVKNQSDEVKKIEKKAEAPEPTPPEDTAPVTTPVTAPEPTPVTPTPEETATETKPEEEPETPPEAEEPAPEPPVTETPPVTIPETKPVISLKAPEPEAEQVVTPVAKPFALDIEETESTNEYDYSDKNGVVTYRVKPGHGFNKVTQGIWGIWESTDLYGRLVRTKVFSNNERFLAIIFYNNTFNLFRKSEGSNTWKDITDKRLYVTKLRFLSHSDHVLTNVDFTVSFVDFFYSFNFRNISKCLKVTYGENVVWKHTDYFDFSDITTFYFGIISNRFFVRNRYGRFIKLEKELEASRTAVPTQQPAQPVKQQAEESTEAEDSSPTTPTDSAKQQATPEETAEPNQSAEPVSSEQSTPPTSIPVPIESIEQFDRVTEAYDNLSKLDKYKQLLNSAQEKIAAGHSASGLSESEPVVKDVYDAYTNLKDLYNKILNFTKISHYSTQLDIAINTSSVNAKDVITNFNAVAAVYNQLDELNKYNGNLNGNIVDTAQKLSAGEKAGYEWDTSENKLKNTDDEDRLIQNKRQKYRCIIVPSMLTMWSTNFNTGSSSQSPQGRLTAGTKFSNLNNDDEGARAKNLWHIQPPDKIEMVLLIATFFPPVIVALLNRGVFGPDAKARSPKTCPDKSGGGMGGWRKYTPQYCGSSSTESYSYTHFILENHIVTDEVVLLPMQLIYALLKVLLDFYSVCYITEYEKNDPSECPTEGMTR</sequence>
<dbReference type="OMA" id="PVANIFY"/>
<feature type="region of interest" description="Disordered" evidence="1">
    <location>
        <begin position="106"/>
        <end position="306"/>
    </location>
</feature>
<evidence type="ECO:0000256" key="1">
    <source>
        <dbReference type="SAM" id="MobiDB-lite"/>
    </source>
</evidence>
<proteinExistence type="predicted"/>
<feature type="region of interest" description="Disordered" evidence="1">
    <location>
        <begin position="1670"/>
        <end position="1741"/>
    </location>
</feature>
<keyword evidence="2" id="KW-0732">Signal</keyword>
<name>Q4UEI6_THEAN</name>
<dbReference type="OrthoDB" id="363079at2759"/>
<evidence type="ECO:0000256" key="2">
    <source>
        <dbReference type="SAM" id="SignalP"/>
    </source>
</evidence>
<feature type="compositionally biased region" description="Low complexity" evidence="1">
    <location>
        <begin position="108"/>
        <end position="306"/>
    </location>
</feature>
<dbReference type="KEGG" id="tan:TA13425"/>
<feature type="region of interest" description="Disordered" evidence="1">
    <location>
        <begin position="1955"/>
        <end position="2024"/>
    </location>
</feature>
<accession>Q4UEI6</accession>
<feature type="chain" id="PRO_5004244423" evidence="2">
    <location>
        <begin position="20"/>
        <end position="2364"/>
    </location>
</feature>
<dbReference type="InParanoid" id="Q4UEI6"/>
<protein>
    <submittedName>
        <fullName evidence="3">SfiI-subtelomeric related protein family member, putative</fullName>
    </submittedName>
</protein>
<dbReference type="RefSeq" id="XP_952235.1">
    <property type="nucleotide sequence ID" value="XM_947142.1"/>
</dbReference>
<feature type="compositionally biased region" description="Acidic residues" evidence="1">
    <location>
        <begin position="1716"/>
        <end position="1728"/>
    </location>
</feature>
<reference evidence="3 4" key="1">
    <citation type="journal article" date="2005" name="Science">
        <title>Genome of the host-cell transforming parasite Theileria annulata compared with T. parva.</title>
        <authorList>
            <person name="Pain A."/>
            <person name="Renauld H."/>
            <person name="Berriman M."/>
            <person name="Murphy L."/>
            <person name="Yeats C.A."/>
            <person name="Weir W."/>
            <person name="Kerhornou A."/>
            <person name="Aslett M."/>
            <person name="Bishop R."/>
            <person name="Bouchier C."/>
            <person name="Cochet M."/>
            <person name="Coulson R.M.R."/>
            <person name="Cronin A."/>
            <person name="de Villiers E.P."/>
            <person name="Fraser A."/>
            <person name="Fosker N."/>
            <person name="Gardner M."/>
            <person name="Goble A."/>
            <person name="Griffiths-Jones S."/>
            <person name="Harris D.E."/>
            <person name="Katzer F."/>
            <person name="Larke N."/>
            <person name="Lord A."/>
            <person name="Maser P."/>
            <person name="McKellar S."/>
            <person name="Mooney P."/>
            <person name="Morton F."/>
            <person name="Nene V."/>
            <person name="O'Neil S."/>
            <person name="Price C."/>
            <person name="Quail M.A."/>
            <person name="Rabbinowitsch E."/>
            <person name="Rawlings N.D."/>
            <person name="Rutter S."/>
            <person name="Saunders D."/>
            <person name="Seeger K."/>
            <person name="Shah T."/>
            <person name="Squares R."/>
            <person name="Squares S."/>
            <person name="Tivey A."/>
            <person name="Walker A.R."/>
            <person name="Woodward J."/>
            <person name="Dobbelaere D.A.E."/>
            <person name="Langsley G."/>
            <person name="Rajandream M.A."/>
            <person name="McKeever D."/>
            <person name="Shiels B."/>
            <person name="Tait A."/>
            <person name="Barrell B.G."/>
            <person name="Hall N."/>
        </authorList>
    </citation>
    <scope>NUCLEOTIDE SEQUENCE [LARGE SCALE GENOMIC DNA]</scope>
    <source>
        <strain evidence="4">Ankara</strain>
    </source>
</reference>
<feature type="compositionally biased region" description="Polar residues" evidence="1">
    <location>
        <begin position="1980"/>
        <end position="2016"/>
    </location>
</feature>
<dbReference type="Pfam" id="PF04385">
    <property type="entry name" value="FAINT"/>
    <property type="match status" value="4"/>
</dbReference>
<gene>
    <name evidence="3" type="ORF">TA13425</name>
</gene>
<dbReference type="STRING" id="5874.Q4UEI6"/>
<evidence type="ECO:0000313" key="4">
    <source>
        <dbReference type="Proteomes" id="UP000001950"/>
    </source>
</evidence>
<feature type="compositionally biased region" description="Polar residues" evidence="1">
    <location>
        <begin position="1957"/>
        <end position="1968"/>
    </location>
</feature>
<dbReference type="InterPro" id="IPR007480">
    <property type="entry name" value="DUF529"/>
</dbReference>
<dbReference type="VEuPathDB" id="PiroplasmaDB:TA13425"/>
<keyword evidence="4" id="KW-1185">Reference proteome</keyword>
<dbReference type="PANTHER" id="PTHR24216">
    <property type="entry name" value="PAXILLIN-RELATED"/>
    <property type="match status" value="1"/>
</dbReference>
<dbReference type="eggNOG" id="ENOG502QU51">
    <property type="taxonomic scope" value="Eukaryota"/>
</dbReference>
<dbReference type="PANTHER" id="PTHR24216:SF65">
    <property type="entry name" value="PAXILLIN-LIKE PROTEIN 1"/>
    <property type="match status" value="1"/>
</dbReference>